<evidence type="ECO:0000313" key="2">
    <source>
        <dbReference type="EMBL" id="KAJ8547048.1"/>
    </source>
</evidence>
<dbReference type="AlphaFoldDB" id="A0A9Q1LYI0"/>
<sequence length="141" mass="15603">MPATTSDHVISGHITFGSIFQPTSQPSQSVHSMSHPTPMDQAASQPAPTVYPASQPSRSVHSTSHSASTNQDSSQPAPTVQAASRKRSGIALDRRCNRFRRKCQEANEVLNLTCEERIVVYFDYLDEPFGDARRLLWNFSV</sequence>
<dbReference type="EMBL" id="JAJAGQ010000012">
    <property type="protein sequence ID" value="KAJ8547048.1"/>
    <property type="molecule type" value="Genomic_DNA"/>
</dbReference>
<name>A0A9Q1LYI0_9SOLA</name>
<organism evidence="2 3">
    <name type="scientific">Anisodus acutangulus</name>
    <dbReference type="NCBI Taxonomy" id="402998"/>
    <lineage>
        <taxon>Eukaryota</taxon>
        <taxon>Viridiplantae</taxon>
        <taxon>Streptophyta</taxon>
        <taxon>Embryophyta</taxon>
        <taxon>Tracheophyta</taxon>
        <taxon>Spermatophyta</taxon>
        <taxon>Magnoliopsida</taxon>
        <taxon>eudicotyledons</taxon>
        <taxon>Gunneridae</taxon>
        <taxon>Pentapetalae</taxon>
        <taxon>asterids</taxon>
        <taxon>lamiids</taxon>
        <taxon>Solanales</taxon>
        <taxon>Solanaceae</taxon>
        <taxon>Solanoideae</taxon>
        <taxon>Hyoscyameae</taxon>
        <taxon>Anisodus</taxon>
    </lineage>
</organism>
<evidence type="ECO:0000313" key="3">
    <source>
        <dbReference type="Proteomes" id="UP001152561"/>
    </source>
</evidence>
<dbReference type="OrthoDB" id="1301901at2759"/>
<reference evidence="3" key="1">
    <citation type="journal article" date="2023" name="Proc. Natl. Acad. Sci. U.S.A.">
        <title>Genomic and structural basis for evolution of tropane alkaloid biosynthesis.</title>
        <authorList>
            <person name="Wanga Y.-J."/>
            <person name="Taina T."/>
            <person name="Yua J.-Y."/>
            <person name="Lia J."/>
            <person name="Xua B."/>
            <person name="Chenc J."/>
            <person name="D'Auriad J.C."/>
            <person name="Huanga J.-P."/>
            <person name="Huanga S.-X."/>
        </authorList>
    </citation>
    <scope>NUCLEOTIDE SEQUENCE [LARGE SCALE GENOMIC DNA]</scope>
    <source>
        <strain evidence="3">cv. KIB-2019</strain>
    </source>
</reference>
<evidence type="ECO:0000256" key="1">
    <source>
        <dbReference type="SAM" id="MobiDB-lite"/>
    </source>
</evidence>
<protein>
    <submittedName>
        <fullName evidence="2">Uncharacterized protein</fullName>
    </submittedName>
</protein>
<keyword evidence="3" id="KW-1185">Reference proteome</keyword>
<feature type="compositionally biased region" description="Low complexity" evidence="1">
    <location>
        <begin position="54"/>
        <end position="68"/>
    </location>
</feature>
<dbReference type="Proteomes" id="UP001152561">
    <property type="component" value="Unassembled WGS sequence"/>
</dbReference>
<proteinExistence type="predicted"/>
<feature type="compositionally biased region" description="Polar residues" evidence="1">
    <location>
        <begin position="69"/>
        <end position="82"/>
    </location>
</feature>
<feature type="compositionally biased region" description="Polar residues" evidence="1">
    <location>
        <begin position="18"/>
        <end position="35"/>
    </location>
</feature>
<gene>
    <name evidence="2" type="ORF">K7X08_010634</name>
</gene>
<accession>A0A9Q1LYI0</accession>
<feature type="region of interest" description="Disordered" evidence="1">
    <location>
        <begin position="18"/>
        <end position="87"/>
    </location>
</feature>
<comment type="caution">
    <text evidence="2">The sequence shown here is derived from an EMBL/GenBank/DDBJ whole genome shotgun (WGS) entry which is preliminary data.</text>
</comment>